<evidence type="ECO:0000313" key="6">
    <source>
        <dbReference type="EMBL" id="KRV49855.1"/>
    </source>
</evidence>
<gene>
    <name evidence="6" type="ORF">AQ490_19460</name>
</gene>
<dbReference type="Pfam" id="PF00126">
    <property type="entry name" value="HTH_1"/>
    <property type="match status" value="1"/>
</dbReference>
<dbReference type="InterPro" id="IPR036388">
    <property type="entry name" value="WH-like_DNA-bd_sf"/>
</dbReference>
<keyword evidence="4" id="KW-0804">Transcription</keyword>
<dbReference type="InterPro" id="IPR005119">
    <property type="entry name" value="LysR_subst-bd"/>
</dbReference>
<dbReference type="EMBL" id="LLZU01000010">
    <property type="protein sequence ID" value="KRV49855.1"/>
    <property type="molecule type" value="Genomic_DNA"/>
</dbReference>
<comment type="caution">
    <text evidence="6">The sequence shown here is derived from an EMBL/GenBank/DDBJ whole genome shotgun (WGS) entry which is preliminary data.</text>
</comment>
<dbReference type="PROSITE" id="PS50931">
    <property type="entry name" value="HTH_LYSR"/>
    <property type="match status" value="1"/>
</dbReference>
<dbReference type="Gene3D" id="3.40.190.10">
    <property type="entry name" value="Periplasmic binding protein-like II"/>
    <property type="match status" value="2"/>
</dbReference>
<dbReference type="GO" id="GO:0003700">
    <property type="term" value="F:DNA-binding transcription factor activity"/>
    <property type="evidence" value="ECO:0007669"/>
    <property type="project" value="InterPro"/>
</dbReference>
<dbReference type="SUPFAM" id="SSF53850">
    <property type="entry name" value="Periplasmic binding protein-like II"/>
    <property type="match status" value="1"/>
</dbReference>
<dbReference type="GO" id="GO:0003677">
    <property type="term" value="F:DNA binding"/>
    <property type="evidence" value="ECO:0007669"/>
    <property type="project" value="UniProtKB-KW"/>
</dbReference>
<dbReference type="PANTHER" id="PTHR30346:SF29">
    <property type="entry name" value="LYSR SUBSTRATE-BINDING"/>
    <property type="match status" value="1"/>
</dbReference>
<sequence length="299" mass="31741">MLNLERLRVLYAVARHGSISGAAEGLHVTTSAVSQQIGKLERETGQQLLTRNGRGVRLTDAARVLAQHAGRILSQMEAAEADLEAHRGSVVGDLVIGAFPTAARGLGPRALSTLSRDHGRLRASLYEMEPDESLPRLRRGDVDVAIVTDWANAPLAIPQGLARSRLCDDVVDVALPSDHPLAGNDAVELRQLAGESWICWPKGAFCQEWLILTLRAQGVEPRVTHTAAEHPTQLALVAAGLGVAVTPRMGRGPVPGGVRVVPVVRAPLTRHVHAAWRADAAGRPSIRAVVEAFQAAGAG</sequence>
<evidence type="ECO:0000256" key="1">
    <source>
        <dbReference type="ARBA" id="ARBA00009437"/>
    </source>
</evidence>
<dbReference type="AlphaFoldDB" id="A0A0T6LVV8"/>
<protein>
    <submittedName>
        <fullName evidence="6">LysR family transcriptional regulator</fullName>
    </submittedName>
</protein>
<dbReference type="OrthoDB" id="3505530at2"/>
<dbReference type="Pfam" id="PF03466">
    <property type="entry name" value="LysR_substrate"/>
    <property type="match status" value="1"/>
</dbReference>
<dbReference type="STRING" id="76728.AQ490_19460"/>
<feature type="domain" description="HTH lysR-type" evidence="5">
    <location>
        <begin position="2"/>
        <end position="59"/>
    </location>
</feature>
<dbReference type="GO" id="GO:0032993">
    <property type="term" value="C:protein-DNA complex"/>
    <property type="evidence" value="ECO:0007669"/>
    <property type="project" value="TreeGrafter"/>
</dbReference>
<keyword evidence="7" id="KW-1185">Reference proteome</keyword>
<comment type="similarity">
    <text evidence="1">Belongs to the LysR transcriptional regulatory family.</text>
</comment>
<name>A0A0T6LVV8_WENVI</name>
<dbReference type="Gene3D" id="1.10.10.10">
    <property type="entry name" value="Winged helix-like DNA-binding domain superfamily/Winged helix DNA-binding domain"/>
    <property type="match status" value="1"/>
</dbReference>
<dbReference type="SUPFAM" id="SSF46785">
    <property type="entry name" value="Winged helix' DNA-binding domain"/>
    <property type="match status" value="1"/>
</dbReference>
<dbReference type="PANTHER" id="PTHR30346">
    <property type="entry name" value="TRANSCRIPTIONAL DUAL REGULATOR HCAR-RELATED"/>
    <property type="match status" value="1"/>
</dbReference>
<evidence type="ECO:0000313" key="7">
    <source>
        <dbReference type="Proteomes" id="UP000050867"/>
    </source>
</evidence>
<reference evidence="6 7" key="1">
    <citation type="submission" date="2015-10" db="EMBL/GenBank/DDBJ databases">
        <title>Draft genome sequence of pyrrolomycin-producing Streptomyces vitaminophilus.</title>
        <authorList>
            <person name="Graham D.E."/>
            <person name="Mahan K.M."/>
            <person name="Klingeman D.M."/>
            <person name="Hettich R.L."/>
            <person name="Parry R.J."/>
        </authorList>
    </citation>
    <scope>NUCLEOTIDE SEQUENCE [LARGE SCALE GENOMIC DNA]</scope>
    <source>
        <strain evidence="6 7">ATCC 31673</strain>
    </source>
</reference>
<dbReference type="CDD" id="cd08423">
    <property type="entry name" value="PBP2_LTTR_like_6"/>
    <property type="match status" value="1"/>
</dbReference>
<dbReference type="Proteomes" id="UP000050867">
    <property type="component" value="Unassembled WGS sequence"/>
</dbReference>
<evidence type="ECO:0000256" key="3">
    <source>
        <dbReference type="ARBA" id="ARBA00023125"/>
    </source>
</evidence>
<keyword evidence="2" id="KW-0805">Transcription regulation</keyword>
<evidence type="ECO:0000256" key="4">
    <source>
        <dbReference type="ARBA" id="ARBA00023163"/>
    </source>
</evidence>
<accession>A0A0T6LVV8</accession>
<dbReference type="eggNOG" id="COG0583">
    <property type="taxonomic scope" value="Bacteria"/>
</dbReference>
<keyword evidence="3" id="KW-0238">DNA-binding</keyword>
<dbReference type="FunFam" id="1.10.10.10:FF:000001">
    <property type="entry name" value="LysR family transcriptional regulator"/>
    <property type="match status" value="1"/>
</dbReference>
<dbReference type="InterPro" id="IPR036390">
    <property type="entry name" value="WH_DNA-bd_sf"/>
</dbReference>
<organism evidence="6 7">
    <name type="scientific">Wenjunlia vitaminophila</name>
    <name type="common">Streptomyces vitaminophilus</name>
    <dbReference type="NCBI Taxonomy" id="76728"/>
    <lineage>
        <taxon>Bacteria</taxon>
        <taxon>Bacillati</taxon>
        <taxon>Actinomycetota</taxon>
        <taxon>Actinomycetes</taxon>
        <taxon>Kitasatosporales</taxon>
        <taxon>Streptomycetaceae</taxon>
        <taxon>Wenjunlia</taxon>
    </lineage>
</organism>
<dbReference type="RefSeq" id="WP_026220715.1">
    <property type="nucleotide sequence ID" value="NZ_LLZU01000010.1"/>
</dbReference>
<evidence type="ECO:0000256" key="2">
    <source>
        <dbReference type="ARBA" id="ARBA00023015"/>
    </source>
</evidence>
<proteinExistence type="inferred from homology"/>
<dbReference type="InterPro" id="IPR000847">
    <property type="entry name" value="LysR_HTH_N"/>
</dbReference>
<evidence type="ECO:0000259" key="5">
    <source>
        <dbReference type="PROSITE" id="PS50931"/>
    </source>
</evidence>